<name>A0A839HPC8_9BURK</name>
<dbReference type="PRINTS" id="PR00300">
    <property type="entry name" value="CLPPROTEASEA"/>
</dbReference>
<protein>
    <submittedName>
        <fullName evidence="2">MoxR family ATPase</fullName>
    </submittedName>
</protein>
<evidence type="ECO:0000313" key="3">
    <source>
        <dbReference type="Proteomes" id="UP000586093"/>
    </source>
</evidence>
<dbReference type="PANTHER" id="PTHR42759:SF6">
    <property type="entry name" value="REGULATORY PROTEIN-RELATED"/>
    <property type="match status" value="1"/>
</dbReference>
<dbReference type="SMART" id="SM00382">
    <property type="entry name" value="AAA"/>
    <property type="match status" value="1"/>
</dbReference>
<dbReference type="RefSeq" id="WP_182661713.1">
    <property type="nucleotide sequence ID" value="NZ_JACIVI010000001.1"/>
</dbReference>
<dbReference type="CDD" id="cd00009">
    <property type="entry name" value="AAA"/>
    <property type="match status" value="1"/>
</dbReference>
<accession>A0A839HPC8</accession>
<dbReference type="GO" id="GO:0016887">
    <property type="term" value="F:ATP hydrolysis activity"/>
    <property type="evidence" value="ECO:0007669"/>
    <property type="project" value="InterPro"/>
</dbReference>
<reference evidence="2 3" key="1">
    <citation type="submission" date="2020-08" db="EMBL/GenBank/DDBJ databases">
        <title>Aquariorum lacteus gen. nov., sp. nov., a new member of the family Comamonadaceae, isolated from freshwater aquarium.</title>
        <authorList>
            <person name="Chun S.-J."/>
        </authorList>
    </citation>
    <scope>NUCLEOTIDE SEQUENCE [LARGE SCALE GENOMIC DNA]</scope>
    <source>
        <strain evidence="2 3">SJAQ100</strain>
    </source>
</reference>
<dbReference type="Gene3D" id="3.40.50.300">
    <property type="entry name" value="P-loop containing nucleotide triphosphate hydrolases"/>
    <property type="match status" value="1"/>
</dbReference>
<dbReference type="SUPFAM" id="SSF52540">
    <property type="entry name" value="P-loop containing nucleoside triphosphate hydrolases"/>
    <property type="match status" value="1"/>
</dbReference>
<evidence type="ECO:0000313" key="2">
    <source>
        <dbReference type="EMBL" id="MBB1161159.1"/>
    </source>
</evidence>
<dbReference type="PIRSF" id="PIRSF002849">
    <property type="entry name" value="AAA_ATPase_chaperone_MoxR_prd"/>
    <property type="match status" value="1"/>
</dbReference>
<gene>
    <name evidence="2" type="ORF">H4F90_04090</name>
</gene>
<dbReference type="InterPro" id="IPR011703">
    <property type="entry name" value="ATPase_AAA-3"/>
</dbReference>
<dbReference type="PANTHER" id="PTHR42759">
    <property type="entry name" value="MOXR FAMILY PROTEIN"/>
    <property type="match status" value="1"/>
</dbReference>
<organism evidence="2 3">
    <name type="scientific">Aquariibacter albus</name>
    <dbReference type="NCBI Taxonomy" id="2759899"/>
    <lineage>
        <taxon>Bacteria</taxon>
        <taxon>Pseudomonadati</taxon>
        <taxon>Pseudomonadota</taxon>
        <taxon>Betaproteobacteria</taxon>
        <taxon>Burkholderiales</taxon>
        <taxon>Sphaerotilaceae</taxon>
        <taxon>Aquariibacter</taxon>
    </lineage>
</organism>
<evidence type="ECO:0000259" key="1">
    <source>
        <dbReference type="SMART" id="SM00382"/>
    </source>
</evidence>
<sequence>MPAPDDRDDLLLSAGRAQALALEAAVAQAVVGQARAIRRITTAVFARGHVLLQGDVGVGKTTLLRAFARAMGGRFGRIEGTVDLMPNDLLYHTYISAEGKPAVEPGPLIRDGEALAIFFFNEINRARPQVHALLLRAMAERSVQAFNREWRFPRLQVFADRNRVEREETFEIASAARDRFMMEIAIDAPADEAARLALAFDPRFHDTDALIGALPQGVVDMEGLIGLAAAIQRGVAASPALQRYVLRLWEATARPQDAGVRLEALDVDSADLVLAGASPRGVGMLLQAARVSAWIEGRSHVLPEDIQAVFPEVMAHRLCFQPVHELRRAELAPALMQGLLAQVPAP</sequence>
<dbReference type="InterPro" id="IPR003593">
    <property type="entry name" value="AAA+_ATPase"/>
</dbReference>
<dbReference type="InterPro" id="IPR041628">
    <property type="entry name" value="ChlI/MoxR_AAA_lid"/>
</dbReference>
<comment type="caution">
    <text evidence="2">The sequence shown here is derived from an EMBL/GenBank/DDBJ whole genome shotgun (WGS) entry which is preliminary data.</text>
</comment>
<keyword evidence="3" id="KW-1185">Reference proteome</keyword>
<dbReference type="InterPro" id="IPR027417">
    <property type="entry name" value="P-loop_NTPase"/>
</dbReference>
<dbReference type="Gene3D" id="1.10.8.80">
    <property type="entry name" value="Magnesium chelatase subunit I, C-Terminal domain"/>
    <property type="match status" value="1"/>
</dbReference>
<dbReference type="InterPro" id="IPR001270">
    <property type="entry name" value="ClpA/B"/>
</dbReference>
<dbReference type="GO" id="GO:0005524">
    <property type="term" value="F:ATP binding"/>
    <property type="evidence" value="ECO:0007669"/>
    <property type="project" value="InterPro"/>
</dbReference>
<dbReference type="Pfam" id="PF07726">
    <property type="entry name" value="AAA_3"/>
    <property type="match status" value="1"/>
</dbReference>
<dbReference type="Proteomes" id="UP000586093">
    <property type="component" value="Unassembled WGS sequence"/>
</dbReference>
<proteinExistence type="predicted"/>
<dbReference type="Pfam" id="PF17863">
    <property type="entry name" value="AAA_lid_2"/>
    <property type="match status" value="1"/>
</dbReference>
<dbReference type="EMBL" id="JACIVI010000001">
    <property type="protein sequence ID" value="MBB1161159.1"/>
    <property type="molecule type" value="Genomic_DNA"/>
</dbReference>
<dbReference type="InterPro" id="IPR050764">
    <property type="entry name" value="CbbQ/NirQ/NorQ/GpvN"/>
</dbReference>
<feature type="domain" description="AAA+ ATPase" evidence="1">
    <location>
        <begin position="46"/>
        <end position="190"/>
    </location>
</feature>
<dbReference type="AlphaFoldDB" id="A0A839HPC8"/>